<comment type="similarity">
    <text evidence="2 9 10">Belongs to the RecF family.</text>
</comment>
<keyword evidence="13" id="KW-1185">Reference proteome</keyword>
<dbReference type="HAMAP" id="MF_00365">
    <property type="entry name" value="RecF"/>
    <property type="match status" value="1"/>
</dbReference>
<keyword evidence="6 9" id="KW-0547">Nucleotide-binding</keyword>
<keyword evidence="8 9" id="KW-0238">DNA-binding</keyword>
<evidence type="ECO:0000256" key="5">
    <source>
        <dbReference type="ARBA" id="ARBA00022705"/>
    </source>
</evidence>
<keyword evidence="4 9" id="KW-0963">Cytoplasm</keyword>
<dbReference type="GO" id="GO:0005524">
    <property type="term" value="F:ATP binding"/>
    <property type="evidence" value="ECO:0007669"/>
    <property type="project" value="UniProtKB-UniRule"/>
</dbReference>
<evidence type="ECO:0000256" key="7">
    <source>
        <dbReference type="ARBA" id="ARBA00022840"/>
    </source>
</evidence>
<accession>A0A1G6WL53</accession>
<proteinExistence type="inferred from homology"/>
<evidence type="ECO:0000259" key="11">
    <source>
        <dbReference type="Pfam" id="PF02463"/>
    </source>
</evidence>
<dbReference type="InterPro" id="IPR042174">
    <property type="entry name" value="RecF_2"/>
</dbReference>
<dbReference type="Proteomes" id="UP000199603">
    <property type="component" value="Unassembled WGS sequence"/>
</dbReference>
<reference evidence="12 13" key="1">
    <citation type="submission" date="2016-10" db="EMBL/GenBank/DDBJ databases">
        <authorList>
            <person name="de Groot N.N."/>
        </authorList>
    </citation>
    <scope>NUCLEOTIDE SEQUENCE [LARGE SCALE GENOMIC DNA]</scope>
    <source>
        <strain evidence="12 13">DSM 16957</strain>
    </source>
</reference>
<keyword evidence="9 10" id="KW-0227">DNA damage</keyword>
<dbReference type="GO" id="GO:0003697">
    <property type="term" value="F:single-stranded DNA binding"/>
    <property type="evidence" value="ECO:0007669"/>
    <property type="project" value="UniProtKB-UniRule"/>
</dbReference>
<dbReference type="PANTHER" id="PTHR32182:SF0">
    <property type="entry name" value="DNA REPLICATION AND REPAIR PROTEIN RECF"/>
    <property type="match status" value="1"/>
</dbReference>
<keyword evidence="9 10" id="KW-0742">SOS response</keyword>
<evidence type="ECO:0000256" key="3">
    <source>
        <dbReference type="ARBA" id="ARBA00020170"/>
    </source>
</evidence>
<feature type="domain" description="RecF/RecN/SMC N-terminal" evidence="11">
    <location>
        <begin position="3"/>
        <end position="336"/>
    </location>
</feature>
<dbReference type="EMBL" id="FNAG01000005">
    <property type="protein sequence ID" value="SDD65796.1"/>
    <property type="molecule type" value="Genomic_DNA"/>
</dbReference>
<dbReference type="GO" id="GO:0006260">
    <property type="term" value="P:DNA replication"/>
    <property type="evidence" value="ECO:0007669"/>
    <property type="project" value="UniProtKB-UniRule"/>
</dbReference>
<dbReference type="STRING" id="265719.SAMN04488509_10523"/>
<gene>
    <name evidence="9" type="primary">recF</name>
    <name evidence="12" type="ORF">SAMN04488509_10523</name>
</gene>
<dbReference type="PANTHER" id="PTHR32182">
    <property type="entry name" value="DNA REPLICATION AND REPAIR PROTEIN RECF"/>
    <property type="match status" value="1"/>
</dbReference>
<dbReference type="AlphaFoldDB" id="A0A1G6WL53"/>
<evidence type="ECO:0000313" key="12">
    <source>
        <dbReference type="EMBL" id="SDD65796.1"/>
    </source>
</evidence>
<evidence type="ECO:0000256" key="6">
    <source>
        <dbReference type="ARBA" id="ARBA00022741"/>
    </source>
</evidence>
<evidence type="ECO:0000256" key="10">
    <source>
        <dbReference type="RuleBase" id="RU000578"/>
    </source>
</evidence>
<evidence type="ECO:0000256" key="1">
    <source>
        <dbReference type="ARBA" id="ARBA00004496"/>
    </source>
</evidence>
<dbReference type="Pfam" id="PF02463">
    <property type="entry name" value="SMC_N"/>
    <property type="match status" value="1"/>
</dbReference>
<keyword evidence="7 9" id="KW-0067">ATP-binding</keyword>
<dbReference type="GO" id="GO:0009432">
    <property type="term" value="P:SOS response"/>
    <property type="evidence" value="ECO:0007669"/>
    <property type="project" value="UniProtKB-UniRule"/>
</dbReference>
<dbReference type="InterPro" id="IPR003395">
    <property type="entry name" value="RecF/RecN/SMC_N"/>
</dbReference>
<feature type="binding site" evidence="9">
    <location>
        <begin position="30"/>
        <end position="37"/>
    </location>
    <ligand>
        <name>ATP</name>
        <dbReference type="ChEBI" id="CHEBI:30616"/>
    </ligand>
</feature>
<dbReference type="InterPro" id="IPR001238">
    <property type="entry name" value="DNA-binding_RecF"/>
</dbReference>
<comment type="subcellular location">
    <subcellularLocation>
        <location evidence="1 9 10">Cytoplasm</location>
    </subcellularLocation>
</comment>
<organism evidence="12 13">
    <name type="scientific">Aquimonas voraii</name>
    <dbReference type="NCBI Taxonomy" id="265719"/>
    <lineage>
        <taxon>Bacteria</taxon>
        <taxon>Pseudomonadati</taxon>
        <taxon>Pseudomonadota</taxon>
        <taxon>Gammaproteobacteria</taxon>
        <taxon>Lysobacterales</taxon>
        <taxon>Lysobacteraceae</taxon>
        <taxon>Aquimonas</taxon>
    </lineage>
</organism>
<dbReference type="GO" id="GO:0005737">
    <property type="term" value="C:cytoplasm"/>
    <property type="evidence" value="ECO:0007669"/>
    <property type="project" value="UniProtKB-SubCell"/>
</dbReference>
<dbReference type="InterPro" id="IPR027417">
    <property type="entry name" value="P-loop_NTPase"/>
</dbReference>
<protein>
    <recommendedName>
        <fullName evidence="3 9">DNA replication and repair protein RecF</fullName>
    </recommendedName>
</protein>
<name>A0A1G6WL53_9GAMM</name>
<dbReference type="PROSITE" id="PS00618">
    <property type="entry name" value="RECF_2"/>
    <property type="match status" value="1"/>
</dbReference>
<evidence type="ECO:0000256" key="2">
    <source>
        <dbReference type="ARBA" id="ARBA00008016"/>
    </source>
</evidence>
<keyword evidence="9 10" id="KW-0234">DNA repair</keyword>
<sequence>MRLSHISLGGLRVFAGADFFPGPGLSWLVGDNGAGKTSVLEALYALGHARSFRCAHFDSALRTGDHEAFVFTEWLSAGGEVSRIACAKQRGGGWRYRMDGVSVARALDLAARAPMLCFEPGAHAIVTGPAERRRRLLDWGLFHVERAPSGLWSEWLRALKQRNEALRRRDLGALDAYDAVVSQRGEQLTAARSEFVAVWLSEATRTLAWLSPELADLEFGFRRGWGRAHAGLLEALRAQRDTDVQLGFTGSGPHRSDIVLRWQGADARERVSRGQSKVIALALVLSLARLFSQRLGRWPLLLLDDLCSELDQGHASRVLAVLREANAQVLITGVSRPEWGRGPADALFHVERGAITPLL</sequence>
<dbReference type="OrthoDB" id="9803889at2"/>
<keyword evidence="5 9" id="KW-0235">DNA replication</keyword>
<dbReference type="GO" id="GO:0006302">
    <property type="term" value="P:double-strand break repair"/>
    <property type="evidence" value="ECO:0007669"/>
    <property type="project" value="TreeGrafter"/>
</dbReference>
<dbReference type="Gene3D" id="3.40.50.300">
    <property type="entry name" value="P-loop containing nucleotide triphosphate hydrolases"/>
    <property type="match status" value="1"/>
</dbReference>
<evidence type="ECO:0000256" key="9">
    <source>
        <dbReference type="HAMAP-Rule" id="MF_00365"/>
    </source>
</evidence>
<dbReference type="GO" id="GO:0000731">
    <property type="term" value="P:DNA synthesis involved in DNA repair"/>
    <property type="evidence" value="ECO:0007669"/>
    <property type="project" value="TreeGrafter"/>
</dbReference>
<evidence type="ECO:0000256" key="8">
    <source>
        <dbReference type="ARBA" id="ARBA00023125"/>
    </source>
</evidence>
<dbReference type="Gene3D" id="1.20.1050.90">
    <property type="entry name" value="RecF/RecN/SMC, N-terminal domain"/>
    <property type="match status" value="1"/>
</dbReference>
<evidence type="ECO:0000313" key="13">
    <source>
        <dbReference type="Proteomes" id="UP000199603"/>
    </source>
</evidence>
<dbReference type="InterPro" id="IPR018078">
    <property type="entry name" value="DNA-binding_RecF_CS"/>
</dbReference>
<dbReference type="NCBIfam" id="TIGR00611">
    <property type="entry name" value="recf"/>
    <property type="match status" value="1"/>
</dbReference>
<comment type="function">
    <text evidence="9 10">The RecF protein is involved in DNA metabolism; it is required for DNA replication and normal SOS inducibility. RecF binds preferentially to single-stranded, linear DNA. It also seems to bind ATP.</text>
</comment>
<dbReference type="SUPFAM" id="SSF52540">
    <property type="entry name" value="P-loop containing nucleoside triphosphate hydrolases"/>
    <property type="match status" value="1"/>
</dbReference>
<evidence type="ECO:0000256" key="4">
    <source>
        <dbReference type="ARBA" id="ARBA00022490"/>
    </source>
</evidence>